<dbReference type="Gene3D" id="3.40.190.10">
    <property type="entry name" value="Periplasmic binding protein-like II"/>
    <property type="match status" value="1"/>
</dbReference>
<dbReference type="InterPro" id="IPR023765">
    <property type="entry name" value="SBP_5_CS"/>
</dbReference>
<evidence type="ECO:0000313" key="6">
    <source>
        <dbReference type="Proteomes" id="UP000204391"/>
    </source>
</evidence>
<dbReference type="InterPro" id="IPR039424">
    <property type="entry name" value="SBP_5"/>
</dbReference>
<evidence type="ECO:0000256" key="3">
    <source>
        <dbReference type="ARBA" id="ARBA00022729"/>
    </source>
</evidence>
<keyword evidence="3" id="KW-0732">Signal</keyword>
<dbReference type="GO" id="GO:0042597">
    <property type="term" value="C:periplasmic space"/>
    <property type="evidence" value="ECO:0007669"/>
    <property type="project" value="UniProtKB-ARBA"/>
</dbReference>
<name>A0A221M7H7_9BACI</name>
<dbReference type="PROSITE" id="PS51257">
    <property type="entry name" value="PROKAR_LIPOPROTEIN"/>
    <property type="match status" value="1"/>
</dbReference>
<dbReference type="PROSITE" id="PS01040">
    <property type="entry name" value="SBP_BACTERIAL_5"/>
    <property type="match status" value="1"/>
</dbReference>
<evidence type="ECO:0000259" key="4">
    <source>
        <dbReference type="Pfam" id="PF00496"/>
    </source>
</evidence>
<dbReference type="GO" id="GO:0015833">
    <property type="term" value="P:peptide transport"/>
    <property type="evidence" value="ECO:0007669"/>
    <property type="project" value="TreeGrafter"/>
</dbReference>
<dbReference type="Gene3D" id="3.10.105.10">
    <property type="entry name" value="Dipeptide-binding Protein, Domain 3"/>
    <property type="match status" value="1"/>
</dbReference>
<feature type="domain" description="Solute-binding protein family 5" evidence="4">
    <location>
        <begin position="91"/>
        <end position="452"/>
    </location>
</feature>
<dbReference type="GO" id="GO:1904680">
    <property type="term" value="F:peptide transmembrane transporter activity"/>
    <property type="evidence" value="ECO:0007669"/>
    <property type="project" value="TreeGrafter"/>
</dbReference>
<dbReference type="SUPFAM" id="SSF53850">
    <property type="entry name" value="Periplasmic binding protein-like II"/>
    <property type="match status" value="1"/>
</dbReference>
<evidence type="ECO:0000256" key="2">
    <source>
        <dbReference type="ARBA" id="ARBA00005695"/>
    </source>
</evidence>
<dbReference type="PIRSF" id="PIRSF002741">
    <property type="entry name" value="MppA"/>
    <property type="match status" value="1"/>
</dbReference>
<sequence length="536" mass="60627">MNLKKHYNVLFTIVGLLLIASLIGCTKESTVGSGDADEQSTGEPTKGGTLNVAFAADPDTIDWMYTGATSTRDIGWHIFETLFALDKEYKTKPMIAEGYEISGDRTVYTIKVREGVNFHDGSTVTAEDVVASIERWRKVSSVGTIASEYIEQVKAIDDYTVEIKLKEVYTPLLSDMAAPKSALMIIPEKVAKEAGEQPLQPEQLIGTGPYKFEKWDRGNEIVLSQFEDYSARKETDWGGLTGKKVAYFDEIKFKIVKDPQVMINGLKTGLYDYAQSIPPDLYQVVESSPNIDPVKYINGYSTITPDKSEAPFDDLKVREALNHALDKKTIAKAAYGNEQFYSFDGALFAPEQTELYTKEGTDQYLSYNKEKAKRLLEKSSYDGEPITIMYANNFADYEKISEVTKQQLEEVGFTVELVPYEWATYLEKWQDPANWDLVVVGWSTRFSPNELGMLVMDTASSGWYNSGRWGNLLDRWSTAETGKQKKEILAEMNQTVYDELPFIKVVNESTLDAKSDKIKDYTSWIGQRFWNTWKSK</sequence>
<dbReference type="PANTHER" id="PTHR30290:SF38">
    <property type="entry name" value="D,D-DIPEPTIDE-BINDING PERIPLASMIC PROTEIN DDPA-RELATED"/>
    <property type="match status" value="1"/>
</dbReference>
<dbReference type="Proteomes" id="UP000204391">
    <property type="component" value="Chromosome"/>
</dbReference>
<dbReference type="OrthoDB" id="9796817at2"/>
<accession>A0A221M7H7</accession>
<keyword evidence="6" id="KW-1185">Reference proteome</keyword>
<organism evidence="5 6">
    <name type="scientific">Virgibacillus necropolis</name>
    <dbReference type="NCBI Taxonomy" id="163877"/>
    <lineage>
        <taxon>Bacteria</taxon>
        <taxon>Bacillati</taxon>
        <taxon>Bacillota</taxon>
        <taxon>Bacilli</taxon>
        <taxon>Bacillales</taxon>
        <taxon>Bacillaceae</taxon>
        <taxon>Virgibacillus</taxon>
    </lineage>
</organism>
<dbReference type="InterPro" id="IPR030678">
    <property type="entry name" value="Peptide/Ni-bd"/>
</dbReference>
<dbReference type="Gene3D" id="3.90.76.10">
    <property type="entry name" value="Dipeptide-binding Protein, Domain 1"/>
    <property type="match status" value="1"/>
</dbReference>
<evidence type="ECO:0000313" key="5">
    <source>
        <dbReference type="EMBL" id="ASN03592.1"/>
    </source>
</evidence>
<dbReference type="PANTHER" id="PTHR30290">
    <property type="entry name" value="PERIPLASMIC BINDING COMPONENT OF ABC TRANSPORTER"/>
    <property type="match status" value="1"/>
</dbReference>
<comment type="similarity">
    <text evidence="2">Belongs to the bacterial solute-binding protein 5 family.</text>
</comment>
<protein>
    <recommendedName>
        <fullName evidence="4">Solute-binding protein family 5 domain-containing protein</fullName>
    </recommendedName>
</protein>
<dbReference type="Pfam" id="PF00496">
    <property type="entry name" value="SBP_bac_5"/>
    <property type="match status" value="1"/>
</dbReference>
<evidence type="ECO:0000256" key="1">
    <source>
        <dbReference type="ARBA" id="ARBA00004193"/>
    </source>
</evidence>
<reference evidence="5 6" key="1">
    <citation type="journal article" date="2003" name="Int. J. Syst. Evol. Microbiol.">
        <title>Virgibacillus carmonensis sp. nov., Virgibacillus necropolis sp. nov. and Virgibacillus picturae sp. nov., three novel species isolated from deteriorated mural paintings, transfer of the species of the genus salibacillus to Virgibacillus, as Virgibacillus marismortui comb. nov. and Virgibacillus salexigens comb. nov., and emended description of the genus Virgibacillus.</title>
        <authorList>
            <person name="Heyrman J."/>
            <person name="Logan N.A."/>
            <person name="Busse H.J."/>
            <person name="Balcaen A."/>
            <person name="Lebbe L."/>
            <person name="Rodriguez-Diaz M."/>
            <person name="Swings J."/>
            <person name="De Vos P."/>
        </authorList>
    </citation>
    <scope>NUCLEOTIDE SEQUENCE [LARGE SCALE GENOMIC DNA]</scope>
    <source>
        <strain evidence="5 6">LMG 19488</strain>
    </source>
</reference>
<dbReference type="RefSeq" id="WP_089530166.1">
    <property type="nucleotide sequence ID" value="NZ_CP022437.1"/>
</dbReference>
<dbReference type="GO" id="GO:0043190">
    <property type="term" value="C:ATP-binding cassette (ABC) transporter complex"/>
    <property type="evidence" value="ECO:0007669"/>
    <property type="project" value="InterPro"/>
</dbReference>
<proteinExistence type="inferred from homology"/>
<dbReference type="AlphaFoldDB" id="A0A221M7H7"/>
<comment type="subcellular location">
    <subcellularLocation>
        <location evidence="1">Cell membrane</location>
        <topology evidence="1">Lipid-anchor</topology>
    </subcellularLocation>
</comment>
<dbReference type="InterPro" id="IPR000914">
    <property type="entry name" value="SBP_5_dom"/>
</dbReference>
<gene>
    <name evidence="5" type="ORF">CFK40_00405</name>
</gene>
<dbReference type="KEGG" id="vne:CFK40_00405"/>
<dbReference type="EMBL" id="CP022437">
    <property type="protein sequence ID" value="ASN03592.1"/>
    <property type="molecule type" value="Genomic_DNA"/>
</dbReference>